<evidence type="ECO:0000259" key="9">
    <source>
        <dbReference type="PROSITE" id="PS50192"/>
    </source>
</evidence>
<keyword evidence="3 8" id="KW-0812">Transmembrane</keyword>
<dbReference type="InterPro" id="IPR006012">
    <property type="entry name" value="Syntaxin/epimorphin_CS"/>
</dbReference>
<dbReference type="GO" id="GO:0006886">
    <property type="term" value="P:intracellular protein transport"/>
    <property type="evidence" value="ECO:0007669"/>
    <property type="project" value="InterPro"/>
</dbReference>
<evidence type="ECO:0000313" key="10">
    <source>
        <dbReference type="EMBL" id="ORY73234.1"/>
    </source>
</evidence>
<evidence type="ECO:0000256" key="3">
    <source>
        <dbReference type="ARBA" id="ARBA00022692"/>
    </source>
</evidence>
<dbReference type="GO" id="GO:0048278">
    <property type="term" value="P:vesicle docking"/>
    <property type="evidence" value="ECO:0007669"/>
    <property type="project" value="TreeGrafter"/>
</dbReference>
<gene>
    <name evidence="10" type="ORF">BCR35DRAFT_281709</name>
</gene>
<protein>
    <submittedName>
        <fullName evidence="10">t-SNARE</fullName>
    </submittedName>
</protein>
<comment type="subcellular location">
    <subcellularLocation>
        <location evidence="1">Membrane</location>
        <topology evidence="1">Single-pass type IV membrane protein</topology>
    </subcellularLocation>
</comment>
<dbReference type="SUPFAM" id="SSF47661">
    <property type="entry name" value="t-snare proteins"/>
    <property type="match status" value="1"/>
</dbReference>
<dbReference type="GO" id="GO:0000149">
    <property type="term" value="F:SNARE binding"/>
    <property type="evidence" value="ECO:0007669"/>
    <property type="project" value="TreeGrafter"/>
</dbReference>
<dbReference type="GO" id="GO:0005484">
    <property type="term" value="F:SNAP receptor activity"/>
    <property type="evidence" value="ECO:0007669"/>
    <property type="project" value="InterPro"/>
</dbReference>
<feature type="domain" description="T-SNARE coiled-coil homology" evidence="9">
    <location>
        <begin position="500"/>
        <end position="562"/>
    </location>
</feature>
<evidence type="ECO:0000256" key="8">
    <source>
        <dbReference type="SAM" id="Phobius"/>
    </source>
</evidence>
<evidence type="ECO:0000256" key="5">
    <source>
        <dbReference type="ARBA" id="ARBA00023136"/>
    </source>
</evidence>
<reference evidence="10 11" key="1">
    <citation type="submission" date="2016-07" db="EMBL/GenBank/DDBJ databases">
        <title>Pervasive Adenine N6-methylation of Active Genes in Fungi.</title>
        <authorList>
            <consortium name="DOE Joint Genome Institute"/>
            <person name="Mondo S.J."/>
            <person name="Dannebaum R.O."/>
            <person name="Kuo R.C."/>
            <person name="Labutti K."/>
            <person name="Haridas S."/>
            <person name="Kuo A."/>
            <person name="Salamov A."/>
            <person name="Ahrendt S.R."/>
            <person name="Lipzen A."/>
            <person name="Sullivan W."/>
            <person name="Andreopoulos W.B."/>
            <person name="Clum A."/>
            <person name="Lindquist E."/>
            <person name="Daum C."/>
            <person name="Ramamoorthy G.K."/>
            <person name="Gryganskyi A."/>
            <person name="Culley D."/>
            <person name="Magnuson J.K."/>
            <person name="James T.Y."/>
            <person name="O'Malley M.A."/>
            <person name="Stajich J.E."/>
            <person name="Spatafora J.W."/>
            <person name="Visel A."/>
            <person name="Grigoriev I.V."/>
        </authorList>
    </citation>
    <scope>NUCLEOTIDE SEQUENCE [LARGE SCALE GENOMIC DNA]</scope>
    <source>
        <strain evidence="10 11">62-1032</strain>
    </source>
</reference>
<feature type="compositionally biased region" description="Gly residues" evidence="7">
    <location>
        <begin position="47"/>
        <end position="60"/>
    </location>
</feature>
<comment type="caution">
    <text evidence="10">The sequence shown here is derived from an EMBL/GenBank/DDBJ whole genome shotgun (WGS) entry which is preliminary data.</text>
</comment>
<dbReference type="AlphaFoldDB" id="A0A1Y2EPN6"/>
<evidence type="ECO:0000256" key="1">
    <source>
        <dbReference type="ARBA" id="ARBA00004211"/>
    </source>
</evidence>
<organism evidence="10 11">
    <name type="scientific">Leucosporidium creatinivorum</name>
    <dbReference type="NCBI Taxonomy" id="106004"/>
    <lineage>
        <taxon>Eukaryota</taxon>
        <taxon>Fungi</taxon>
        <taxon>Dikarya</taxon>
        <taxon>Basidiomycota</taxon>
        <taxon>Pucciniomycotina</taxon>
        <taxon>Microbotryomycetes</taxon>
        <taxon>Leucosporidiales</taxon>
        <taxon>Leucosporidium</taxon>
    </lineage>
</organism>
<keyword evidence="11" id="KW-1185">Reference proteome</keyword>
<feature type="region of interest" description="Disordered" evidence="7">
    <location>
        <begin position="1"/>
        <end position="315"/>
    </location>
</feature>
<keyword evidence="5 8" id="KW-0472">Membrane</keyword>
<dbReference type="GO" id="GO:0031201">
    <property type="term" value="C:SNARE complex"/>
    <property type="evidence" value="ECO:0007669"/>
    <property type="project" value="TreeGrafter"/>
</dbReference>
<dbReference type="SMART" id="SM00397">
    <property type="entry name" value="t_SNARE"/>
    <property type="match status" value="1"/>
</dbReference>
<dbReference type="Pfam" id="PF05739">
    <property type="entry name" value="SNARE"/>
    <property type="match status" value="1"/>
</dbReference>
<feature type="compositionally biased region" description="Polar residues" evidence="7">
    <location>
        <begin position="191"/>
        <end position="202"/>
    </location>
</feature>
<dbReference type="GO" id="GO:0006887">
    <property type="term" value="P:exocytosis"/>
    <property type="evidence" value="ECO:0007669"/>
    <property type="project" value="TreeGrafter"/>
</dbReference>
<keyword evidence="4 8" id="KW-1133">Transmembrane helix</keyword>
<dbReference type="GO" id="GO:0006906">
    <property type="term" value="P:vesicle fusion"/>
    <property type="evidence" value="ECO:0007669"/>
    <property type="project" value="TreeGrafter"/>
</dbReference>
<accession>A0A1Y2EPN6</accession>
<proteinExistence type="inferred from homology"/>
<feature type="compositionally biased region" description="Basic and acidic residues" evidence="7">
    <location>
        <begin position="32"/>
        <end position="46"/>
    </location>
</feature>
<comment type="similarity">
    <text evidence="2 6">Belongs to the syntaxin family.</text>
</comment>
<feature type="compositionally biased region" description="Basic and acidic residues" evidence="7">
    <location>
        <begin position="93"/>
        <end position="108"/>
    </location>
</feature>
<dbReference type="SMART" id="SM00503">
    <property type="entry name" value="SynN"/>
    <property type="match status" value="1"/>
</dbReference>
<dbReference type="PROSITE" id="PS00914">
    <property type="entry name" value="SYNTAXIN"/>
    <property type="match status" value="1"/>
</dbReference>
<feature type="transmembrane region" description="Helical" evidence="8">
    <location>
        <begin position="572"/>
        <end position="597"/>
    </location>
</feature>
<dbReference type="PANTHER" id="PTHR19957">
    <property type="entry name" value="SYNTAXIN"/>
    <property type="match status" value="1"/>
</dbReference>
<dbReference type="InterPro" id="IPR000727">
    <property type="entry name" value="T_SNARE_dom"/>
</dbReference>
<evidence type="ECO:0000256" key="7">
    <source>
        <dbReference type="SAM" id="MobiDB-lite"/>
    </source>
</evidence>
<dbReference type="EMBL" id="MCGR01000047">
    <property type="protein sequence ID" value="ORY73234.1"/>
    <property type="molecule type" value="Genomic_DNA"/>
</dbReference>
<evidence type="ECO:0000256" key="4">
    <source>
        <dbReference type="ARBA" id="ARBA00022989"/>
    </source>
</evidence>
<name>A0A1Y2EPN6_9BASI</name>
<dbReference type="STRING" id="106004.A0A1Y2EPN6"/>
<dbReference type="PANTHER" id="PTHR19957:SF307">
    <property type="entry name" value="PROTEIN SSO1-RELATED"/>
    <property type="match status" value="1"/>
</dbReference>
<dbReference type="Pfam" id="PF00804">
    <property type="entry name" value="Syntaxin"/>
    <property type="match status" value="1"/>
</dbReference>
<evidence type="ECO:0000256" key="2">
    <source>
        <dbReference type="ARBA" id="ARBA00009063"/>
    </source>
</evidence>
<dbReference type="CDD" id="cd15849">
    <property type="entry name" value="SNARE_Sso1"/>
    <property type="match status" value="1"/>
</dbReference>
<feature type="compositionally biased region" description="Basic and acidic residues" evidence="7">
    <location>
        <begin position="63"/>
        <end position="84"/>
    </location>
</feature>
<dbReference type="GO" id="GO:0012505">
    <property type="term" value="C:endomembrane system"/>
    <property type="evidence" value="ECO:0007669"/>
    <property type="project" value="TreeGrafter"/>
</dbReference>
<evidence type="ECO:0000313" key="11">
    <source>
        <dbReference type="Proteomes" id="UP000193467"/>
    </source>
</evidence>
<dbReference type="InParanoid" id="A0A1Y2EPN6"/>
<dbReference type="PROSITE" id="PS50192">
    <property type="entry name" value="T_SNARE"/>
    <property type="match status" value="1"/>
</dbReference>
<dbReference type="Proteomes" id="UP000193467">
    <property type="component" value="Unassembled WGS sequence"/>
</dbReference>
<dbReference type="Gene3D" id="1.20.58.70">
    <property type="match status" value="1"/>
</dbReference>
<dbReference type="InterPro" id="IPR006011">
    <property type="entry name" value="Syntaxin_N"/>
</dbReference>
<feature type="compositionally biased region" description="Low complexity" evidence="7">
    <location>
        <begin position="8"/>
        <end position="23"/>
    </location>
</feature>
<dbReference type="InterPro" id="IPR010989">
    <property type="entry name" value="SNARE"/>
</dbReference>
<dbReference type="OrthoDB" id="10255013at2759"/>
<sequence length="659" mass="72202">MARDRLAAIRAQQQANEANQQRQPHSFPQQRGQRDYDEPRDFDPRGGGDIGYGGGGGYGGHYARPEEPRYREDYQPEFRQDYRPDYAQQQEEFDPRQQQRSYRDESQDPRYGAQSSRNDRGGLSSNPRDAARYQEAPLPETPDFTTPQLGGEYVRPYGSGSSQGEPPRDFDPNAQSSFGAGQQRYAEYATPPQQRGQRSQYTPVDPVRTRQRSISGGKSRPDQRDVQRANQISNAGNGNGAGGGRPIYPEPGGRRPSGGAAKGAPTYNSDELYEEKASTVNLVDGADEYDQSRRGSGGRKPTKASGGPTIQRGDVPMEDMTEFFDEISNLQTALREANGSIQQIQGLHMRLLSLPSADDPQAVALTANLAELTQDTRDFYTSIKNRIQVLAQGNANLRALIPAGQSKYDLSLDDVDVRQTQVDALKERFKDAIQRYAEVERDNRAKNRARMERQVKVVNPGLSDGEIKDVVRNAEEGGGNALFSQALLHGQRSHAARGALREVESRAAELARIERTLTELAQLFNDMAVLVEAQDVQIIAIEQNAVQTNQDMEKGLEHTQAAVVSARSARKMRWWCFGIIMVILLIVVIVVVVEVVVPIVKDRNTKNAAAAPATVTATATATRTVAAAAVNSITSSPSSATSAAVSASSSAAARLVRWA</sequence>
<dbReference type="GO" id="GO:0005886">
    <property type="term" value="C:plasma membrane"/>
    <property type="evidence" value="ECO:0007669"/>
    <property type="project" value="TreeGrafter"/>
</dbReference>
<evidence type="ECO:0000256" key="6">
    <source>
        <dbReference type="RuleBase" id="RU003858"/>
    </source>
</evidence>
<dbReference type="InterPro" id="IPR045242">
    <property type="entry name" value="Syntaxin"/>
</dbReference>